<dbReference type="GO" id="GO:0016757">
    <property type="term" value="F:glycosyltransferase activity"/>
    <property type="evidence" value="ECO:0007669"/>
    <property type="project" value="UniProtKB-KW"/>
</dbReference>
<keyword evidence="1" id="KW-0328">Glycosyltransferase</keyword>
<proteinExistence type="predicted"/>
<comment type="caution">
    <text evidence="1">The sequence shown here is derived from an EMBL/GenBank/DDBJ whole genome shotgun (WGS) entry which is preliminary data.</text>
</comment>
<accession>G2DD54</accession>
<sequence length="63" mass="6900">MPQPEAIFAPWSDDPALAAEVERLRVAGQRVISGLPGQQGGAQEMGCIQELRLSDGQWRLVRL</sequence>
<name>G2DD54_9GAMM</name>
<evidence type="ECO:0000313" key="2">
    <source>
        <dbReference type="Proteomes" id="UP000004491"/>
    </source>
</evidence>
<gene>
    <name evidence="1" type="primary">hisZ</name>
    <name evidence="1" type="ORF">Rifp1Sym_bj00080</name>
</gene>
<evidence type="ECO:0000313" key="1">
    <source>
        <dbReference type="EMBL" id="EGV51433.1"/>
    </source>
</evidence>
<organism evidence="1 2">
    <name type="scientific">endosymbiont of Riftia pachyptila</name>
    <name type="common">vent Ph05</name>
    <dbReference type="NCBI Taxonomy" id="1048808"/>
    <lineage>
        <taxon>Bacteria</taxon>
        <taxon>Pseudomonadati</taxon>
        <taxon>Pseudomonadota</taxon>
        <taxon>Gammaproteobacteria</taxon>
        <taxon>sulfur-oxidizing symbionts</taxon>
    </lineage>
</organism>
<dbReference type="PATRIC" id="fig|1048808.3.peg.1535"/>
<dbReference type="AlphaFoldDB" id="G2DD54"/>
<reference evidence="1" key="1">
    <citation type="journal article" date="2011" name="ISME J.">
        <title>The endosymbionts of the deep-sea tubeworms Riftia pachyptila and Tevnia jerichonana share an identical physiology as revealed by proteogenomic analyses.</title>
        <authorList>
            <person name="Gardebrecht A."/>
            <person name="Markert S."/>
            <person name="Felbeck H."/>
            <person name="Thuermer A."/>
            <person name="Albrecht D."/>
            <person name="Wollherr A."/>
            <person name="Kabisch J."/>
            <person name="Lehmann R."/>
            <person name="Daniel R."/>
            <person name="Liesegang H."/>
            <person name="Hecker M."/>
            <person name="Sievert S.M."/>
            <person name="Schweder T."/>
        </authorList>
    </citation>
    <scope>NUCLEOTIDE SEQUENCE [LARGE SCALE GENOMIC DNA]</scope>
</reference>
<protein>
    <submittedName>
        <fullName evidence="1">ATP phosphoribosyltransferase regulatory subunit</fullName>
    </submittedName>
</protein>
<keyword evidence="1" id="KW-0808">Transferase</keyword>
<keyword evidence="2" id="KW-1185">Reference proteome</keyword>
<dbReference type="Proteomes" id="UP000004491">
    <property type="component" value="Unassembled WGS sequence"/>
</dbReference>
<dbReference type="EMBL" id="AFOC01000037">
    <property type="protein sequence ID" value="EGV51433.1"/>
    <property type="molecule type" value="Genomic_DNA"/>
</dbReference>